<sequence>MDKTDEQKKGGKKGRAAKRSKFMNSYALKGVENEGEASERDGVRREHSLTEPSTPSVPGSPSPLKGNATERLSTTTLVTDRKAEKAHDGCKEDVPLSTTTSASPSKRPVSTSPRSSALAEGPTPLSGTVSTVAHAQSTALTVPAPLKTAATLSSFAKRLLAPRAPQQVEVPETIPLNDFILEGFWTRARASSNRRRRKASRSSDEDEEAVIRQMEGVRRGGAEGSGAEEEEEGLTEGGEDNGGSGVVSTCRTLRAWNLWFSSTEETLRAAFGRFGEIERFDMLHERGTRKFRGVLFVTYKKAGDTARALKEMEGARIDNRAVFLAASERTRNRGSLGKGESRYFLVDKALFCRRCHDVGHTMKFCPNPPKARPCTICAALTGHQDDDCPELVLGAPEGALCLQCGATDHEDSACVHRLQAAAALKADAGVRCLSCARLGHGALCGPHASTNAPTGEVGSGRRAPHFVYCFQCGSAGHFGYHCNYRPQEAFQLRRNSYSGTHVRYNVDDPPAPEPPPPVHTVPSNIPQHHLVPEPMVSTIYFQRGRGLSPGGRIG</sequence>
<proteinExistence type="predicted"/>
<dbReference type="PANTHER" id="PTHR46543:SF1">
    <property type="entry name" value="ZINC FINGER CCHC DOMAIN-CONTAINING PROTEIN 7"/>
    <property type="match status" value="1"/>
</dbReference>
<evidence type="ECO:0000256" key="5">
    <source>
        <dbReference type="ARBA" id="ARBA00022833"/>
    </source>
</evidence>
<keyword evidence="2" id="KW-0479">Metal-binding</keyword>
<feature type="compositionally biased region" description="Basic and acidic residues" evidence="9">
    <location>
        <begin position="79"/>
        <end position="94"/>
    </location>
</feature>
<dbReference type="SUPFAM" id="SSF57756">
    <property type="entry name" value="Retrovirus zinc finger-like domains"/>
    <property type="match status" value="1"/>
</dbReference>
<keyword evidence="4 7" id="KW-0863">Zinc-finger</keyword>
<dbReference type="PANTHER" id="PTHR46543">
    <property type="entry name" value="ZINC FINGER CCHC DOMAIN-CONTAINING PROTEIN 7"/>
    <property type="match status" value="1"/>
</dbReference>
<feature type="region of interest" description="Disordered" evidence="9">
    <location>
        <begin position="1"/>
        <end position="130"/>
    </location>
</feature>
<dbReference type="Gene3D" id="3.30.70.330">
    <property type="match status" value="1"/>
</dbReference>
<dbReference type="EMBL" id="SDOX01000016">
    <property type="protein sequence ID" value="TFJ85187.1"/>
    <property type="molecule type" value="Genomic_DNA"/>
</dbReference>
<feature type="region of interest" description="Disordered" evidence="9">
    <location>
        <begin position="191"/>
        <end position="246"/>
    </location>
</feature>
<dbReference type="InterPro" id="IPR036875">
    <property type="entry name" value="Znf_CCHC_sf"/>
</dbReference>
<dbReference type="GO" id="GO:0071037">
    <property type="term" value="P:nuclear polyadenylation-dependent snRNA catabolic process"/>
    <property type="evidence" value="ECO:0007669"/>
    <property type="project" value="TreeGrafter"/>
</dbReference>
<keyword evidence="5" id="KW-0862">Zinc</keyword>
<evidence type="ECO:0000256" key="6">
    <source>
        <dbReference type="ARBA" id="ARBA00023242"/>
    </source>
</evidence>
<dbReference type="Gene3D" id="4.10.60.10">
    <property type="entry name" value="Zinc finger, CCHC-type"/>
    <property type="match status" value="1"/>
</dbReference>
<keyword evidence="6" id="KW-0539">Nucleus</keyword>
<dbReference type="InterPro" id="IPR000504">
    <property type="entry name" value="RRM_dom"/>
</dbReference>
<feature type="compositionally biased region" description="Basic and acidic residues" evidence="9">
    <location>
        <begin position="37"/>
        <end position="49"/>
    </location>
</feature>
<dbReference type="SUPFAM" id="SSF54928">
    <property type="entry name" value="RNA-binding domain, RBD"/>
    <property type="match status" value="1"/>
</dbReference>
<dbReference type="GO" id="GO:0071039">
    <property type="term" value="P:nuclear polyadenylation-dependent CUT catabolic process"/>
    <property type="evidence" value="ECO:0007669"/>
    <property type="project" value="TreeGrafter"/>
</dbReference>
<keyword evidence="8" id="KW-0694">RNA-binding</keyword>
<evidence type="ECO:0000256" key="2">
    <source>
        <dbReference type="ARBA" id="ARBA00022723"/>
    </source>
</evidence>
<dbReference type="InterPro" id="IPR012677">
    <property type="entry name" value="Nucleotide-bd_a/b_plait_sf"/>
</dbReference>
<evidence type="ECO:0000256" key="9">
    <source>
        <dbReference type="SAM" id="MobiDB-lite"/>
    </source>
</evidence>
<comment type="subcellular location">
    <subcellularLocation>
        <location evidence="1">Nucleus</location>
    </subcellularLocation>
</comment>
<protein>
    <recommendedName>
        <fullName evidence="14">RRM domain-containing protein</fullName>
    </recommendedName>
</protein>
<organism evidence="12 13">
    <name type="scientific">Nannochloropsis salina CCMP1776</name>
    <dbReference type="NCBI Taxonomy" id="1027361"/>
    <lineage>
        <taxon>Eukaryota</taxon>
        <taxon>Sar</taxon>
        <taxon>Stramenopiles</taxon>
        <taxon>Ochrophyta</taxon>
        <taxon>Eustigmatophyceae</taxon>
        <taxon>Eustigmatales</taxon>
        <taxon>Monodopsidaceae</taxon>
        <taxon>Microchloropsis</taxon>
        <taxon>Microchloropsis salina</taxon>
    </lineage>
</organism>
<dbReference type="OrthoDB" id="196607at2759"/>
<evidence type="ECO:0008006" key="14">
    <source>
        <dbReference type="Google" id="ProtNLM"/>
    </source>
</evidence>
<dbReference type="AlphaFoldDB" id="A0A4D9D481"/>
<dbReference type="InterPro" id="IPR001878">
    <property type="entry name" value="Znf_CCHC"/>
</dbReference>
<dbReference type="Pfam" id="PF00076">
    <property type="entry name" value="RRM_1"/>
    <property type="match status" value="1"/>
</dbReference>
<evidence type="ECO:0000256" key="4">
    <source>
        <dbReference type="ARBA" id="ARBA00022771"/>
    </source>
</evidence>
<comment type="caution">
    <text evidence="12">The sequence shown here is derived from an EMBL/GenBank/DDBJ whole genome shotgun (WGS) entry which is preliminary data.</text>
</comment>
<name>A0A4D9D481_9STRA</name>
<feature type="domain" description="RRM" evidence="10">
    <location>
        <begin position="251"/>
        <end position="329"/>
    </location>
</feature>
<dbReference type="PROSITE" id="PS50158">
    <property type="entry name" value="ZF_CCHC"/>
    <property type="match status" value="1"/>
</dbReference>
<dbReference type="GO" id="GO:0071035">
    <property type="term" value="P:nuclear polyadenylation-dependent rRNA catabolic process"/>
    <property type="evidence" value="ECO:0007669"/>
    <property type="project" value="TreeGrafter"/>
</dbReference>
<keyword evidence="3" id="KW-0677">Repeat</keyword>
<dbReference type="GO" id="GO:0071038">
    <property type="term" value="P:TRAMP-dependent tRNA surveillance pathway"/>
    <property type="evidence" value="ECO:0007669"/>
    <property type="project" value="TreeGrafter"/>
</dbReference>
<feature type="compositionally biased region" description="Polar residues" evidence="9">
    <location>
        <begin position="96"/>
        <end position="115"/>
    </location>
</feature>
<dbReference type="GO" id="GO:0071036">
    <property type="term" value="P:nuclear polyadenylation-dependent snoRNA catabolic process"/>
    <property type="evidence" value="ECO:0007669"/>
    <property type="project" value="TreeGrafter"/>
</dbReference>
<feature type="compositionally biased region" description="Acidic residues" evidence="9">
    <location>
        <begin position="226"/>
        <end position="239"/>
    </location>
</feature>
<evidence type="ECO:0000259" key="10">
    <source>
        <dbReference type="PROSITE" id="PS50102"/>
    </source>
</evidence>
<evidence type="ECO:0000256" key="7">
    <source>
        <dbReference type="PROSITE-ProRule" id="PRU00047"/>
    </source>
</evidence>
<dbReference type="PROSITE" id="PS50102">
    <property type="entry name" value="RRM"/>
    <property type="match status" value="1"/>
</dbReference>
<dbReference type="Proteomes" id="UP000355283">
    <property type="component" value="Unassembled WGS sequence"/>
</dbReference>
<dbReference type="SMART" id="SM00360">
    <property type="entry name" value="RRM"/>
    <property type="match status" value="1"/>
</dbReference>
<feature type="domain" description="CCHC-type" evidence="11">
    <location>
        <begin position="469"/>
        <end position="482"/>
    </location>
</feature>
<dbReference type="InterPro" id="IPR035979">
    <property type="entry name" value="RBD_domain_sf"/>
</dbReference>
<feature type="compositionally biased region" description="Basic residues" evidence="9">
    <location>
        <begin position="10"/>
        <end position="21"/>
    </location>
</feature>
<dbReference type="GO" id="GO:0003723">
    <property type="term" value="F:RNA binding"/>
    <property type="evidence" value="ECO:0007669"/>
    <property type="project" value="UniProtKB-UniRule"/>
</dbReference>
<gene>
    <name evidence="12" type="ORF">NSK_003610</name>
</gene>
<evidence type="ECO:0000256" key="8">
    <source>
        <dbReference type="PROSITE-ProRule" id="PRU00176"/>
    </source>
</evidence>
<keyword evidence="13" id="KW-1185">Reference proteome</keyword>
<accession>A0A4D9D481</accession>
<evidence type="ECO:0000313" key="13">
    <source>
        <dbReference type="Proteomes" id="UP000355283"/>
    </source>
</evidence>
<evidence type="ECO:0000313" key="12">
    <source>
        <dbReference type="EMBL" id="TFJ85187.1"/>
    </source>
</evidence>
<evidence type="ECO:0000256" key="1">
    <source>
        <dbReference type="ARBA" id="ARBA00004123"/>
    </source>
</evidence>
<dbReference type="InterPro" id="IPR051644">
    <property type="entry name" value="TRAMP_AT-DNA-binding"/>
</dbReference>
<reference evidence="12 13" key="1">
    <citation type="submission" date="2019-01" db="EMBL/GenBank/DDBJ databases">
        <title>Nuclear Genome Assembly of the Microalgal Biofuel strain Nannochloropsis salina CCMP1776.</title>
        <authorList>
            <person name="Hovde B."/>
        </authorList>
    </citation>
    <scope>NUCLEOTIDE SEQUENCE [LARGE SCALE GENOMIC DNA]</scope>
    <source>
        <strain evidence="12 13">CCMP1776</strain>
    </source>
</reference>
<dbReference type="GO" id="GO:0071031">
    <property type="term" value="P:nuclear mRNA surveillance of mRNA 3'-end processing"/>
    <property type="evidence" value="ECO:0007669"/>
    <property type="project" value="TreeGrafter"/>
</dbReference>
<feature type="compositionally biased region" description="Low complexity" evidence="9">
    <location>
        <begin position="52"/>
        <end position="63"/>
    </location>
</feature>
<evidence type="ECO:0000259" key="11">
    <source>
        <dbReference type="PROSITE" id="PS50158"/>
    </source>
</evidence>
<dbReference type="GO" id="GO:0031499">
    <property type="term" value="C:TRAMP complex"/>
    <property type="evidence" value="ECO:0007669"/>
    <property type="project" value="TreeGrafter"/>
</dbReference>
<evidence type="ECO:0000256" key="3">
    <source>
        <dbReference type="ARBA" id="ARBA00022737"/>
    </source>
</evidence>
<dbReference type="SMART" id="SM00343">
    <property type="entry name" value="ZnF_C2HC"/>
    <property type="match status" value="4"/>
</dbReference>
<dbReference type="GO" id="GO:0008270">
    <property type="term" value="F:zinc ion binding"/>
    <property type="evidence" value="ECO:0007669"/>
    <property type="project" value="UniProtKB-KW"/>
</dbReference>